<accession>A0A834U8X2</accession>
<proteinExistence type="predicted"/>
<gene>
    <name evidence="2" type="ORF">H0235_009921</name>
</gene>
<dbReference type="EMBL" id="JACSDY010000008">
    <property type="protein sequence ID" value="KAF7422085.1"/>
    <property type="molecule type" value="Genomic_DNA"/>
</dbReference>
<evidence type="ECO:0000256" key="1">
    <source>
        <dbReference type="SAM" id="MobiDB-lite"/>
    </source>
</evidence>
<reference evidence="2" key="1">
    <citation type="journal article" date="2020" name="G3 (Bethesda)">
        <title>High-Quality Assemblies for Three Invasive Social Wasps from the &lt;i&gt;Vespula&lt;/i&gt; Genus.</title>
        <authorList>
            <person name="Harrop T.W.R."/>
            <person name="Guhlin J."/>
            <person name="McLaughlin G.M."/>
            <person name="Permina E."/>
            <person name="Stockwell P."/>
            <person name="Gilligan J."/>
            <person name="Le Lec M.F."/>
            <person name="Gruber M.A.M."/>
            <person name="Quinn O."/>
            <person name="Lovegrove M."/>
            <person name="Duncan E.J."/>
            <person name="Remnant E.J."/>
            <person name="Van Eeckhoven J."/>
            <person name="Graham B."/>
            <person name="Knapp R.A."/>
            <person name="Langford K.W."/>
            <person name="Kronenberg Z."/>
            <person name="Press M.O."/>
            <person name="Eacker S.M."/>
            <person name="Wilson-Rankin E.E."/>
            <person name="Purcell J."/>
            <person name="Lester P.J."/>
            <person name="Dearden P.K."/>
        </authorList>
    </citation>
    <scope>NUCLEOTIDE SEQUENCE</scope>
    <source>
        <strain evidence="2">Volc-1</strain>
    </source>
</reference>
<feature type="compositionally biased region" description="Basic and acidic residues" evidence="1">
    <location>
        <begin position="8"/>
        <end position="34"/>
    </location>
</feature>
<comment type="caution">
    <text evidence="2">The sequence shown here is derived from an EMBL/GenBank/DDBJ whole genome shotgun (WGS) entry which is preliminary data.</text>
</comment>
<protein>
    <submittedName>
        <fullName evidence="2">Uncharacterized protein</fullName>
    </submittedName>
</protein>
<dbReference type="Proteomes" id="UP000600918">
    <property type="component" value="Unassembled WGS sequence"/>
</dbReference>
<feature type="region of interest" description="Disordered" evidence="1">
    <location>
        <begin position="1"/>
        <end position="43"/>
    </location>
</feature>
<sequence length="137" mass="14933">MCPLHGGSWREYEREKRLGKVVQEPKGERERPGDGDGYGVEGGLSRRIRGMDGYEYDEEVHSVLETFAKRNNDSGDRKLSGLVADALATPGRSCSPIGDYKLAHGYWGAPRVVVRGGAMPIGGLQPAIRGGKPLHEE</sequence>
<evidence type="ECO:0000313" key="2">
    <source>
        <dbReference type="EMBL" id="KAF7422085.1"/>
    </source>
</evidence>
<dbReference type="AlphaFoldDB" id="A0A834U8X2"/>
<keyword evidence="3" id="KW-1185">Reference proteome</keyword>
<evidence type="ECO:0000313" key="3">
    <source>
        <dbReference type="Proteomes" id="UP000600918"/>
    </source>
</evidence>
<organism evidence="2 3">
    <name type="scientific">Vespula pensylvanica</name>
    <name type="common">Western yellow jacket</name>
    <name type="synonym">Wasp</name>
    <dbReference type="NCBI Taxonomy" id="30213"/>
    <lineage>
        <taxon>Eukaryota</taxon>
        <taxon>Metazoa</taxon>
        <taxon>Ecdysozoa</taxon>
        <taxon>Arthropoda</taxon>
        <taxon>Hexapoda</taxon>
        <taxon>Insecta</taxon>
        <taxon>Pterygota</taxon>
        <taxon>Neoptera</taxon>
        <taxon>Endopterygota</taxon>
        <taxon>Hymenoptera</taxon>
        <taxon>Apocrita</taxon>
        <taxon>Aculeata</taxon>
        <taxon>Vespoidea</taxon>
        <taxon>Vespidae</taxon>
        <taxon>Vespinae</taxon>
        <taxon>Vespula</taxon>
    </lineage>
</organism>
<name>A0A834U8X2_VESPE</name>